<dbReference type="EMBL" id="ML005384">
    <property type="protein sequence ID" value="RKP18720.1"/>
    <property type="molecule type" value="Genomic_DNA"/>
</dbReference>
<feature type="compositionally biased region" description="Basic and acidic residues" evidence="2">
    <location>
        <begin position="405"/>
        <end position="415"/>
    </location>
</feature>
<feature type="coiled-coil region" evidence="1">
    <location>
        <begin position="16"/>
        <end position="50"/>
    </location>
</feature>
<reference evidence="6" key="2">
    <citation type="journal article" date="2018" name="Nat. Microbiol.">
        <title>Leveraging single-cell genomics to expand the fungal tree of life.</title>
        <authorList>
            <person name="Ahrendt S.R."/>
            <person name="Quandt C.A."/>
            <person name="Ciobanu D."/>
            <person name="Clum A."/>
            <person name="Salamov A."/>
            <person name="Andreopoulos B."/>
            <person name="Cheng J.F."/>
            <person name="Woyke T."/>
            <person name="Pelin A."/>
            <person name="Henrissat B."/>
            <person name="Reynolds N.K."/>
            <person name="Benny G.L."/>
            <person name="Smith M.E."/>
            <person name="James T.Y."/>
            <person name="Grigoriev I.V."/>
        </authorList>
    </citation>
    <scope>NUCLEOTIDE SEQUENCE [LARGE SCALE GENOMIC DNA]</scope>
    <source>
        <strain evidence="6">CSF55</strain>
    </source>
</reference>
<dbReference type="Proteomes" id="UP000030755">
    <property type="component" value="Unassembled WGS sequence"/>
</dbReference>
<protein>
    <submittedName>
        <fullName evidence="3">Uncharacterized protein</fullName>
    </submittedName>
</protein>
<accession>A0A075ARY9</accession>
<feature type="compositionally biased region" description="Acidic residues" evidence="2">
    <location>
        <begin position="357"/>
        <end position="372"/>
    </location>
</feature>
<dbReference type="AlphaFoldDB" id="A0A075ARY9"/>
<evidence type="ECO:0000313" key="6">
    <source>
        <dbReference type="Proteomes" id="UP000281549"/>
    </source>
</evidence>
<evidence type="ECO:0000256" key="1">
    <source>
        <dbReference type="SAM" id="Coils"/>
    </source>
</evidence>
<feature type="region of interest" description="Disordered" evidence="2">
    <location>
        <begin position="341"/>
        <end position="415"/>
    </location>
</feature>
<gene>
    <name evidence="3" type="ORF">O9G_004417</name>
    <name evidence="4" type="ORF">ROZALSC1DRAFT_29613</name>
</gene>
<reference evidence="4" key="3">
    <citation type="submission" date="2018-08" db="EMBL/GenBank/DDBJ databases">
        <title>Leveraging single-cell genomics to expand the Fungal Tree of Life.</title>
        <authorList>
            <consortium name="DOE Joint Genome Institute"/>
            <person name="Ahrendt S.R."/>
            <person name="Quandt C.A."/>
            <person name="Ciobanu D."/>
            <person name="Clum A."/>
            <person name="Salamov A."/>
            <person name="Andreopoulos B."/>
            <person name="Cheng J.-F."/>
            <person name="Woyke T."/>
            <person name="Pelin A."/>
            <person name="Henrissat B."/>
            <person name="Reynolds N."/>
            <person name="Benny G.L."/>
            <person name="Smith M.E."/>
            <person name="James T.Y."/>
            <person name="Grigoriev I.V."/>
        </authorList>
    </citation>
    <scope>NUCLEOTIDE SEQUENCE</scope>
    <source>
        <strain evidence="4">CSF55</strain>
    </source>
</reference>
<sequence>MNQINITTTPANEEFNAEQKQQLESLMNEYNEKLAKLEELKALKRQQELMAQRQFDMLQGKEQQLKAMFDKISVLDKAEQMQQDSVEQVDEQIEAKMEQIKVRQDAVSESLGVPAKTAVDVRAVLRQKIKDLNAIQGEINYYSNLLAHGTEYVDEKAEIRDSPGDHEIHRSIKAVFGELIKSPLPNLPYFRGILTLLNEVENKEDWEIVYQFVKKCVFEILSKGSNKKSVSFEIPSKQEAEEQIPEDYEQSRAFVEFLKQVFDKVEKYGPKDFDESTLKLIRDEYLAIWDEICPGEINESLINKVNGIVLPFEGWPVAESKDKILELLLVLFFEGDAEERNTTVSEVTSGRESADKDNEDQDEDEQENEDEQEVVHKPHIIETVEVSDTVIEQVAGQEPTTITNTHKEVKTIEIE</sequence>
<keyword evidence="5" id="KW-1185">Reference proteome</keyword>
<organism evidence="3 5">
    <name type="scientific">Rozella allomycis (strain CSF55)</name>
    <dbReference type="NCBI Taxonomy" id="988480"/>
    <lineage>
        <taxon>Eukaryota</taxon>
        <taxon>Fungi</taxon>
        <taxon>Fungi incertae sedis</taxon>
        <taxon>Cryptomycota</taxon>
        <taxon>Cryptomycota incertae sedis</taxon>
        <taxon>Rozella</taxon>
    </lineage>
</organism>
<feature type="compositionally biased region" description="Polar residues" evidence="2">
    <location>
        <begin position="342"/>
        <end position="351"/>
    </location>
</feature>
<keyword evidence="1" id="KW-0175">Coiled coil</keyword>
<evidence type="ECO:0000313" key="4">
    <source>
        <dbReference type="EMBL" id="RKP18720.1"/>
    </source>
</evidence>
<feature type="compositionally biased region" description="Basic and acidic residues" evidence="2">
    <location>
        <begin position="373"/>
        <end position="382"/>
    </location>
</feature>
<reference evidence="3 5" key="1">
    <citation type="journal article" date="2013" name="Curr. Biol.">
        <title>Shared signatures of parasitism and phylogenomics unite Cryptomycota and microsporidia.</title>
        <authorList>
            <person name="James T.Y."/>
            <person name="Pelin A."/>
            <person name="Bonen L."/>
            <person name="Ahrendt S."/>
            <person name="Sain D."/>
            <person name="Corradi N."/>
            <person name="Stajich J.E."/>
        </authorList>
    </citation>
    <scope>NUCLEOTIDE SEQUENCE [LARGE SCALE GENOMIC DNA]</scope>
    <source>
        <strain evidence="3">CSF55</strain>
        <strain evidence="3">CSF55</strain>
    </source>
</reference>
<evidence type="ECO:0000313" key="5">
    <source>
        <dbReference type="Proteomes" id="UP000030755"/>
    </source>
</evidence>
<dbReference type="EMBL" id="KE561089">
    <property type="protein sequence ID" value="EPZ33003.1"/>
    <property type="molecule type" value="Genomic_DNA"/>
</dbReference>
<evidence type="ECO:0000313" key="3">
    <source>
        <dbReference type="EMBL" id="EPZ33003.1"/>
    </source>
</evidence>
<name>A0A075ARY9_ROZAC</name>
<dbReference type="Proteomes" id="UP000281549">
    <property type="component" value="Unassembled WGS sequence"/>
</dbReference>
<proteinExistence type="predicted"/>
<dbReference type="HOGENOM" id="CLU_662492_0_0_1"/>
<evidence type="ECO:0000256" key="2">
    <source>
        <dbReference type="SAM" id="MobiDB-lite"/>
    </source>
</evidence>